<proteinExistence type="predicted"/>
<accession>A0A6S6SST6</accession>
<sequence length="235" mass="27009">MRRIVKIAIRAEGSTDIGELNIYGSLEKGPMLILLEKLECFQNLYSELGCTAEYSFIEWVYIHKKDIESSSEKRKKVVLRGKKSQREASIDTVLLKGFYNNSESFSSLAKEKEADIAIFFVDVDKDSIEDRYRQVKLGLNKHGFKDTGVPMIPNKISETWLMCCLSKYKNCAEHENSTTDKSSPNYPKKVCDESGYTRHKIAENCDPNQIDMPSFNQFREDFKIAVNSYLSYEVC</sequence>
<name>A0A6S6SST6_9BACT</name>
<evidence type="ECO:0008006" key="2">
    <source>
        <dbReference type="Google" id="ProtNLM"/>
    </source>
</evidence>
<evidence type="ECO:0000313" key="1">
    <source>
        <dbReference type="EMBL" id="CAA6806314.1"/>
    </source>
</evidence>
<dbReference type="AlphaFoldDB" id="A0A6S6SST6"/>
<dbReference type="EMBL" id="CACVAZ010000032">
    <property type="protein sequence ID" value="CAA6806314.1"/>
    <property type="molecule type" value="Genomic_DNA"/>
</dbReference>
<reference evidence="1" key="1">
    <citation type="submission" date="2020-01" db="EMBL/GenBank/DDBJ databases">
        <authorList>
            <person name="Meier V. D."/>
            <person name="Meier V D."/>
        </authorList>
    </citation>
    <scope>NUCLEOTIDE SEQUENCE</scope>
    <source>
        <strain evidence="1">HLG_WM_MAG_02</strain>
    </source>
</reference>
<organism evidence="1">
    <name type="scientific">uncultured Sulfurovum sp</name>
    <dbReference type="NCBI Taxonomy" id="269237"/>
    <lineage>
        <taxon>Bacteria</taxon>
        <taxon>Pseudomonadati</taxon>
        <taxon>Campylobacterota</taxon>
        <taxon>Epsilonproteobacteria</taxon>
        <taxon>Campylobacterales</taxon>
        <taxon>Sulfurovaceae</taxon>
        <taxon>Sulfurovum</taxon>
        <taxon>environmental samples</taxon>
    </lineage>
</organism>
<protein>
    <recommendedName>
        <fullName evidence="2">RloB domain-containing protein</fullName>
    </recommendedName>
</protein>
<gene>
    <name evidence="1" type="ORF">HELGO_WM33192</name>
</gene>